<organism evidence="2 3">
    <name type="scientific">Aspergillus glaucus CBS 516.65</name>
    <dbReference type="NCBI Taxonomy" id="1160497"/>
    <lineage>
        <taxon>Eukaryota</taxon>
        <taxon>Fungi</taxon>
        <taxon>Dikarya</taxon>
        <taxon>Ascomycota</taxon>
        <taxon>Pezizomycotina</taxon>
        <taxon>Eurotiomycetes</taxon>
        <taxon>Eurotiomycetidae</taxon>
        <taxon>Eurotiales</taxon>
        <taxon>Aspergillaceae</taxon>
        <taxon>Aspergillus</taxon>
        <taxon>Aspergillus subgen. Aspergillus</taxon>
    </lineage>
</organism>
<dbReference type="EMBL" id="KV878913">
    <property type="protein sequence ID" value="OJJ79976.1"/>
    <property type="molecule type" value="Genomic_DNA"/>
</dbReference>
<proteinExistence type="predicted"/>
<protein>
    <submittedName>
        <fullName evidence="2">Uncharacterized protein</fullName>
    </submittedName>
</protein>
<evidence type="ECO:0000256" key="1">
    <source>
        <dbReference type="SAM" id="Phobius"/>
    </source>
</evidence>
<gene>
    <name evidence="2" type="ORF">ASPGLDRAFT_893560</name>
</gene>
<dbReference type="Proteomes" id="UP000184300">
    <property type="component" value="Unassembled WGS sequence"/>
</dbReference>
<dbReference type="AlphaFoldDB" id="A0A1L9V7S8"/>
<keyword evidence="1" id="KW-0812">Transmembrane</keyword>
<dbReference type="VEuPathDB" id="FungiDB:ASPGLDRAFT_893560"/>
<keyword evidence="1" id="KW-0472">Membrane</keyword>
<sequence length="79" mass="9159">MLTVTRNTKTLDRLHLLLLCSFHSYRISWFLDSFFLTNNNALLAYLTSLVLAHDLFSVFVLIDELHTGLSLLLYPMDLL</sequence>
<name>A0A1L9V7S8_ASPGL</name>
<accession>A0A1L9V7S8</accession>
<reference evidence="3" key="1">
    <citation type="journal article" date="2017" name="Genome Biol.">
        <title>Comparative genomics reveals high biological diversity and specific adaptations in the industrially and medically important fungal genus Aspergillus.</title>
        <authorList>
            <person name="de Vries R.P."/>
            <person name="Riley R."/>
            <person name="Wiebenga A."/>
            <person name="Aguilar-Osorio G."/>
            <person name="Amillis S."/>
            <person name="Uchima C.A."/>
            <person name="Anderluh G."/>
            <person name="Asadollahi M."/>
            <person name="Askin M."/>
            <person name="Barry K."/>
            <person name="Battaglia E."/>
            <person name="Bayram O."/>
            <person name="Benocci T."/>
            <person name="Braus-Stromeyer S.A."/>
            <person name="Caldana C."/>
            <person name="Canovas D."/>
            <person name="Cerqueira G.C."/>
            <person name="Chen F."/>
            <person name="Chen W."/>
            <person name="Choi C."/>
            <person name="Clum A."/>
            <person name="Dos Santos R.A."/>
            <person name="Damasio A.R."/>
            <person name="Diallinas G."/>
            <person name="Emri T."/>
            <person name="Fekete E."/>
            <person name="Flipphi M."/>
            <person name="Freyberg S."/>
            <person name="Gallo A."/>
            <person name="Gournas C."/>
            <person name="Habgood R."/>
            <person name="Hainaut M."/>
            <person name="Harispe M.L."/>
            <person name="Henrissat B."/>
            <person name="Hilden K.S."/>
            <person name="Hope R."/>
            <person name="Hossain A."/>
            <person name="Karabika E."/>
            <person name="Karaffa L."/>
            <person name="Karanyi Z."/>
            <person name="Krasevec N."/>
            <person name="Kuo A."/>
            <person name="Kusch H."/>
            <person name="LaButti K."/>
            <person name="Lagendijk E.L."/>
            <person name="Lapidus A."/>
            <person name="Levasseur A."/>
            <person name="Lindquist E."/>
            <person name="Lipzen A."/>
            <person name="Logrieco A.F."/>
            <person name="MacCabe A."/>
            <person name="Maekelae M.R."/>
            <person name="Malavazi I."/>
            <person name="Melin P."/>
            <person name="Meyer V."/>
            <person name="Mielnichuk N."/>
            <person name="Miskei M."/>
            <person name="Molnar A.P."/>
            <person name="Mule G."/>
            <person name="Ngan C.Y."/>
            <person name="Orejas M."/>
            <person name="Orosz E."/>
            <person name="Ouedraogo J.P."/>
            <person name="Overkamp K.M."/>
            <person name="Park H.-S."/>
            <person name="Perrone G."/>
            <person name="Piumi F."/>
            <person name="Punt P.J."/>
            <person name="Ram A.F."/>
            <person name="Ramon A."/>
            <person name="Rauscher S."/>
            <person name="Record E."/>
            <person name="Riano-Pachon D.M."/>
            <person name="Robert V."/>
            <person name="Roehrig J."/>
            <person name="Ruller R."/>
            <person name="Salamov A."/>
            <person name="Salih N.S."/>
            <person name="Samson R.A."/>
            <person name="Sandor E."/>
            <person name="Sanguinetti M."/>
            <person name="Schuetze T."/>
            <person name="Sepcic K."/>
            <person name="Shelest E."/>
            <person name="Sherlock G."/>
            <person name="Sophianopoulou V."/>
            <person name="Squina F.M."/>
            <person name="Sun H."/>
            <person name="Susca A."/>
            <person name="Todd R.B."/>
            <person name="Tsang A."/>
            <person name="Unkles S.E."/>
            <person name="van de Wiele N."/>
            <person name="van Rossen-Uffink D."/>
            <person name="Oliveira J.V."/>
            <person name="Vesth T.C."/>
            <person name="Visser J."/>
            <person name="Yu J.-H."/>
            <person name="Zhou M."/>
            <person name="Andersen M.R."/>
            <person name="Archer D.B."/>
            <person name="Baker S.E."/>
            <person name="Benoit I."/>
            <person name="Brakhage A.A."/>
            <person name="Braus G.H."/>
            <person name="Fischer R."/>
            <person name="Frisvad J.C."/>
            <person name="Goldman G.H."/>
            <person name="Houbraken J."/>
            <person name="Oakley B."/>
            <person name="Pocsi I."/>
            <person name="Scazzocchio C."/>
            <person name="Seiboth B."/>
            <person name="vanKuyk P.A."/>
            <person name="Wortman J."/>
            <person name="Dyer P.S."/>
            <person name="Grigoriev I.V."/>
        </authorList>
    </citation>
    <scope>NUCLEOTIDE SEQUENCE [LARGE SCALE GENOMIC DNA]</scope>
    <source>
        <strain evidence="3">CBS 516.65</strain>
    </source>
</reference>
<evidence type="ECO:0000313" key="2">
    <source>
        <dbReference type="EMBL" id="OJJ79976.1"/>
    </source>
</evidence>
<dbReference type="GeneID" id="34466725"/>
<keyword evidence="3" id="KW-1185">Reference proteome</keyword>
<dbReference type="RefSeq" id="XP_022396674.1">
    <property type="nucleotide sequence ID" value="XM_022550465.1"/>
</dbReference>
<feature type="transmembrane region" description="Helical" evidence="1">
    <location>
        <begin position="42"/>
        <end position="62"/>
    </location>
</feature>
<keyword evidence="1" id="KW-1133">Transmembrane helix</keyword>
<evidence type="ECO:0000313" key="3">
    <source>
        <dbReference type="Proteomes" id="UP000184300"/>
    </source>
</evidence>